<dbReference type="RefSeq" id="WP_302724010.1">
    <property type="nucleotide sequence ID" value="NZ_JAULRU010000731.1"/>
</dbReference>
<proteinExistence type="predicted"/>
<accession>A0ABU4RV94</accession>
<gene>
    <name evidence="2" type="ORF">SCD92_05410</name>
</gene>
<feature type="compositionally biased region" description="Basic and acidic residues" evidence="1">
    <location>
        <begin position="1"/>
        <end position="36"/>
    </location>
</feature>
<dbReference type="EMBL" id="JAXAFO010000006">
    <property type="protein sequence ID" value="MDX6848788.1"/>
    <property type="molecule type" value="Genomic_DNA"/>
</dbReference>
<feature type="region of interest" description="Disordered" evidence="1">
    <location>
        <begin position="1"/>
        <end position="43"/>
    </location>
</feature>
<sequence>MKASEFLKKYEKDKQKQEREDHSLQHQARERAEHLEQGLQVGSPYDWEDLERYKKEMARMEKEGPGSKKPD</sequence>
<dbReference type="Proteomes" id="UP001273505">
    <property type="component" value="Unassembled WGS sequence"/>
</dbReference>
<evidence type="ECO:0000313" key="3">
    <source>
        <dbReference type="Proteomes" id="UP001273505"/>
    </source>
</evidence>
<organism evidence="2 3">
    <name type="scientific">Gilvimarinus gilvus</name>
    <dbReference type="NCBI Taxonomy" id="3058038"/>
    <lineage>
        <taxon>Bacteria</taxon>
        <taxon>Pseudomonadati</taxon>
        <taxon>Pseudomonadota</taxon>
        <taxon>Gammaproteobacteria</taxon>
        <taxon>Cellvibrionales</taxon>
        <taxon>Cellvibrionaceae</taxon>
        <taxon>Gilvimarinus</taxon>
    </lineage>
</organism>
<evidence type="ECO:0000256" key="1">
    <source>
        <dbReference type="SAM" id="MobiDB-lite"/>
    </source>
</evidence>
<reference evidence="2 3" key="1">
    <citation type="submission" date="2023-11" db="EMBL/GenBank/DDBJ databases">
        <title>Gilvimarinus fulvus sp. nov., isolated from the surface of Kelp.</title>
        <authorList>
            <person name="Sun Y.Y."/>
            <person name="Gong Y."/>
            <person name="Du Z.J."/>
        </authorList>
    </citation>
    <scope>NUCLEOTIDE SEQUENCE [LARGE SCALE GENOMIC DNA]</scope>
    <source>
        <strain evidence="2 3">SDUM040013</strain>
    </source>
</reference>
<name>A0ABU4RV94_9GAMM</name>
<evidence type="ECO:0000313" key="2">
    <source>
        <dbReference type="EMBL" id="MDX6848788.1"/>
    </source>
</evidence>
<comment type="caution">
    <text evidence="2">The sequence shown here is derived from an EMBL/GenBank/DDBJ whole genome shotgun (WGS) entry which is preliminary data.</text>
</comment>
<protein>
    <submittedName>
        <fullName evidence="2">Peptidase S14</fullName>
    </submittedName>
</protein>
<keyword evidence="3" id="KW-1185">Reference proteome</keyword>